<dbReference type="InterPro" id="IPR036188">
    <property type="entry name" value="FAD/NAD-bd_sf"/>
</dbReference>
<evidence type="ECO:0000259" key="6">
    <source>
        <dbReference type="Pfam" id="PF01593"/>
    </source>
</evidence>
<evidence type="ECO:0000313" key="7">
    <source>
        <dbReference type="EMBL" id="TXC89643.1"/>
    </source>
</evidence>
<sequence length="509" mass="58123">MMKKMVVIGAGPGGLAAAMMLASKGYDVDLFEKQSYIGGRNASIEEQGYTFDMGPTFLSMVHIAEEIFQSTGKKLHDYVDLIELEEMYQLIFDDATINMTRNEREMIQRLNRIAPGEGDGYKRFMDDTRKKMNALTPILQSKMDHFYDYLRWRVIKALPQLTISKSLYEVLSKYFKDERMKLAFTFQSKYLGMSPWECPGAFSILSYMEHEYGIYHPKGGVNQLSKAMAKAFEELGGKIHLSKGVKKLLLEGKTVTGVELENGEKIEADEVIINGDFAHVMTNLVDDGVLRKYSKKKLKKKKYSCSTFMIYLGLDKQYDLPHHTIVFAEDYKKNVDEITKTFTMPKDPSVYIQNASVTDPTLAPKGHSALYILAPVPSNLSQIDWEAHKDSFRELVLKTIQEKTEFKDIESHIKVEKIITPRNWEEDIFVYEGATFNLGHQLTQMMVLRPHNEFEELKRCWLVGGGTHPGSGLPTILESARITTNAIEKQANHNNIKHVNMHVDLRDAK</sequence>
<name>A0A5C6VXG4_9BACI</name>
<dbReference type="OrthoDB" id="9814556at2"/>
<protein>
    <submittedName>
        <fullName evidence="7">Phytoene desaturase</fullName>
    </submittedName>
</protein>
<keyword evidence="3 5" id="KW-0560">Oxidoreductase</keyword>
<keyword evidence="2 5" id="KW-0125">Carotenoid biosynthesis</keyword>
<evidence type="ECO:0000256" key="3">
    <source>
        <dbReference type="ARBA" id="ARBA00023002"/>
    </source>
</evidence>
<reference evidence="7 8" key="1">
    <citation type="journal article" date="2005" name="Int. J. Syst. Evol. Microbiol.">
        <title>Bacillus litoralis sp. nov., isolated from a tidal flat of the Yellow Sea in Korea.</title>
        <authorList>
            <person name="Yoon J.H."/>
            <person name="Oh T.K."/>
        </authorList>
    </citation>
    <scope>NUCLEOTIDE SEQUENCE [LARGE SCALE GENOMIC DNA]</scope>
    <source>
        <strain evidence="7 8">SW-211</strain>
    </source>
</reference>
<dbReference type="InterPro" id="IPR014105">
    <property type="entry name" value="Carotenoid/retinoid_OxRdtase"/>
</dbReference>
<dbReference type="AlphaFoldDB" id="A0A5C6VXG4"/>
<dbReference type="Gene3D" id="3.50.50.60">
    <property type="entry name" value="FAD/NAD(P)-binding domain"/>
    <property type="match status" value="2"/>
</dbReference>
<comment type="pathway">
    <text evidence="1 5">Carotenoid biosynthesis.</text>
</comment>
<dbReference type="Pfam" id="PF01593">
    <property type="entry name" value="Amino_oxidase"/>
    <property type="match status" value="1"/>
</dbReference>
<organism evidence="7 8">
    <name type="scientific">Metabacillus litoralis</name>
    <dbReference type="NCBI Taxonomy" id="152268"/>
    <lineage>
        <taxon>Bacteria</taxon>
        <taxon>Bacillati</taxon>
        <taxon>Bacillota</taxon>
        <taxon>Bacilli</taxon>
        <taxon>Bacillales</taxon>
        <taxon>Bacillaceae</taxon>
        <taxon>Metabacillus</taxon>
    </lineage>
</organism>
<keyword evidence="8" id="KW-1185">Reference proteome</keyword>
<evidence type="ECO:0000256" key="4">
    <source>
        <dbReference type="ARBA" id="ARBA00038322"/>
    </source>
</evidence>
<dbReference type="PANTHER" id="PTHR43734:SF1">
    <property type="entry name" value="PHYTOENE DESATURASE"/>
    <property type="match status" value="1"/>
</dbReference>
<dbReference type="PANTHER" id="PTHR43734">
    <property type="entry name" value="PHYTOENE DESATURASE"/>
    <property type="match status" value="1"/>
</dbReference>
<evidence type="ECO:0000313" key="8">
    <source>
        <dbReference type="Proteomes" id="UP000321363"/>
    </source>
</evidence>
<dbReference type="PRINTS" id="PR00419">
    <property type="entry name" value="ADXRDTASE"/>
</dbReference>
<evidence type="ECO:0000256" key="5">
    <source>
        <dbReference type="RuleBase" id="RU362075"/>
    </source>
</evidence>
<proteinExistence type="inferred from homology"/>
<feature type="domain" description="Amine oxidase" evidence="6">
    <location>
        <begin position="13"/>
        <end position="482"/>
    </location>
</feature>
<gene>
    <name evidence="7" type="primary">crtI</name>
    <name evidence="7" type="ORF">FS935_14830</name>
</gene>
<dbReference type="Proteomes" id="UP000321363">
    <property type="component" value="Unassembled WGS sequence"/>
</dbReference>
<evidence type="ECO:0000256" key="2">
    <source>
        <dbReference type="ARBA" id="ARBA00022746"/>
    </source>
</evidence>
<dbReference type="GO" id="GO:0016491">
    <property type="term" value="F:oxidoreductase activity"/>
    <property type="evidence" value="ECO:0007669"/>
    <property type="project" value="UniProtKB-KW"/>
</dbReference>
<dbReference type="EMBL" id="VOQF01000008">
    <property type="protein sequence ID" value="TXC89643.1"/>
    <property type="molecule type" value="Genomic_DNA"/>
</dbReference>
<comment type="caution">
    <text evidence="7">The sequence shown here is derived from an EMBL/GenBank/DDBJ whole genome shotgun (WGS) entry which is preliminary data.</text>
</comment>
<comment type="similarity">
    <text evidence="4">Belongs to the carotenoid/retinoid oxidoreductase family. CrtN subfamily.</text>
</comment>
<dbReference type="GO" id="GO:0016117">
    <property type="term" value="P:carotenoid biosynthetic process"/>
    <property type="evidence" value="ECO:0007669"/>
    <property type="project" value="UniProtKB-KW"/>
</dbReference>
<accession>A0A5C6VXG4</accession>
<dbReference type="SUPFAM" id="SSF51905">
    <property type="entry name" value="FAD/NAD(P)-binding domain"/>
    <property type="match status" value="1"/>
</dbReference>
<evidence type="ECO:0000256" key="1">
    <source>
        <dbReference type="ARBA" id="ARBA00004829"/>
    </source>
</evidence>
<dbReference type="NCBIfam" id="TIGR02734">
    <property type="entry name" value="crtI_fam"/>
    <property type="match status" value="1"/>
</dbReference>
<dbReference type="InterPro" id="IPR002937">
    <property type="entry name" value="Amino_oxidase"/>
</dbReference>